<comment type="similarity">
    <text evidence="2">Belongs to the ABC transporter superfamily.</text>
</comment>
<dbReference type="SUPFAM" id="SSF90123">
    <property type="entry name" value="ABC transporter transmembrane region"/>
    <property type="match status" value="1"/>
</dbReference>
<feature type="transmembrane region" description="Helical" evidence="9">
    <location>
        <begin position="156"/>
        <end position="178"/>
    </location>
</feature>
<dbReference type="Pfam" id="PF00005">
    <property type="entry name" value="ABC_tran"/>
    <property type="match status" value="1"/>
</dbReference>
<dbReference type="PROSITE" id="PS50929">
    <property type="entry name" value="ABC_TM1F"/>
    <property type="match status" value="1"/>
</dbReference>
<dbReference type="GO" id="GO:0015421">
    <property type="term" value="F:ABC-type oligopeptide transporter activity"/>
    <property type="evidence" value="ECO:0007669"/>
    <property type="project" value="TreeGrafter"/>
</dbReference>
<dbReference type="InterPro" id="IPR011527">
    <property type="entry name" value="ABC1_TM_dom"/>
</dbReference>
<comment type="function">
    <text evidence="8">Part of an ABC transporter complex. Transmembrane domains (TMD) form a pore in the inner membrane and the ATP-binding domain (NBD) is responsible for energy generation.</text>
</comment>
<dbReference type="FunFam" id="3.40.50.300:FF:000218">
    <property type="entry name" value="Multidrug ABC transporter ATP-binding protein"/>
    <property type="match status" value="1"/>
</dbReference>
<feature type="transmembrane region" description="Helical" evidence="9">
    <location>
        <begin position="266"/>
        <end position="284"/>
    </location>
</feature>
<keyword evidence="5 12" id="KW-0067">ATP-binding</keyword>
<evidence type="ECO:0000313" key="13">
    <source>
        <dbReference type="Proteomes" id="UP000258927"/>
    </source>
</evidence>
<evidence type="ECO:0000256" key="2">
    <source>
        <dbReference type="ARBA" id="ARBA00005417"/>
    </source>
</evidence>
<accession>A0A2R4MI08</accession>
<evidence type="ECO:0000256" key="5">
    <source>
        <dbReference type="ARBA" id="ARBA00022840"/>
    </source>
</evidence>
<dbReference type="Proteomes" id="UP000258927">
    <property type="component" value="Chromosome"/>
</dbReference>
<proteinExistence type="inferred from homology"/>
<feature type="domain" description="ABC transmembrane type-1" evidence="11">
    <location>
        <begin position="40"/>
        <end position="327"/>
    </location>
</feature>
<keyword evidence="3 9" id="KW-0812">Transmembrane</keyword>
<feature type="transmembrane region" description="Helical" evidence="9">
    <location>
        <begin position="184"/>
        <end position="203"/>
    </location>
</feature>
<evidence type="ECO:0000256" key="7">
    <source>
        <dbReference type="ARBA" id="ARBA00023136"/>
    </source>
</evidence>
<reference evidence="12 13" key="1">
    <citation type="submission" date="2017-05" db="EMBL/GenBank/DDBJ databases">
        <title>Genome Analysis of Maritalea myrionectae HL2708#5.</title>
        <authorList>
            <consortium name="Cotde Inc.-PKNU"/>
            <person name="Jang D."/>
            <person name="Oh H.-M."/>
        </authorList>
    </citation>
    <scope>NUCLEOTIDE SEQUENCE [LARGE SCALE GENOMIC DNA]</scope>
    <source>
        <strain evidence="12 13">HL2708#5</strain>
    </source>
</reference>
<dbReference type="InterPro" id="IPR027417">
    <property type="entry name" value="P-loop_NTPase"/>
</dbReference>
<protein>
    <submittedName>
        <fullName evidence="12">Putative ABC transporter ATP-binding protein</fullName>
    </submittedName>
</protein>
<keyword evidence="6 9" id="KW-1133">Transmembrane helix</keyword>
<dbReference type="Gene3D" id="3.40.50.300">
    <property type="entry name" value="P-loop containing nucleotide triphosphate hydrolases"/>
    <property type="match status" value="1"/>
</dbReference>
<dbReference type="InterPro" id="IPR003439">
    <property type="entry name" value="ABC_transporter-like_ATP-bd"/>
</dbReference>
<evidence type="ECO:0000256" key="1">
    <source>
        <dbReference type="ARBA" id="ARBA00004651"/>
    </source>
</evidence>
<feature type="transmembrane region" description="Helical" evidence="9">
    <location>
        <begin position="37"/>
        <end position="60"/>
    </location>
</feature>
<keyword evidence="13" id="KW-1185">Reference proteome</keyword>
<dbReference type="PROSITE" id="PS00211">
    <property type="entry name" value="ABC_TRANSPORTER_1"/>
    <property type="match status" value="1"/>
</dbReference>
<name>A0A2R4MI08_9HYPH</name>
<dbReference type="GO" id="GO:0005524">
    <property type="term" value="F:ATP binding"/>
    <property type="evidence" value="ECO:0007669"/>
    <property type="project" value="UniProtKB-KW"/>
</dbReference>
<evidence type="ECO:0000256" key="4">
    <source>
        <dbReference type="ARBA" id="ARBA00022741"/>
    </source>
</evidence>
<comment type="subcellular location">
    <subcellularLocation>
        <location evidence="1">Cell membrane</location>
        <topology evidence="1">Multi-pass membrane protein</topology>
    </subcellularLocation>
</comment>
<feature type="domain" description="ABC transporter" evidence="10">
    <location>
        <begin position="361"/>
        <end position="600"/>
    </location>
</feature>
<evidence type="ECO:0000259" key="11">
    <source>
        <dbReference type="PROSITE" id="PS50929"/>
    </source>
</evidence>
<evidence type="ECO:0000313" key="12">
    <source>
        <dbReference type="EMBL" id="AVX05554.1"/>
    </source>
</evidence>
<evidence type="ECO:0000256" key="8">
    <source>
        <dbReference type="ARBA" id="ARBA00024725"/>
    </source>
</evidence>
<dbReference type="SUPFAM" id="SSF52540">
    <property type="entry name" value="P-loop containing nucleoside triphosphate hydrolases"/>
    <property type="match status" value="1"/>
</dbReference>
<keyword evidence="4" id="KW-0547">Nucleotide-binding</keyword>
<dbReference type="InterPro" id="IPR017871">
    <property type="entry name" value="ABC_transporter-like_CS"/>
</dbReference>
<dbReference type="RefSeq" id="WP_117396405.1">
    <property type="nucleotide sequence ID" value="NZ_CP021330.1"/>
</dbReference>
<organism evidence="12 13">
    <name type="scientific">Maritalea myrionectae</name>
    <dbReference type="NCBI Taxonomy" id="454601"/>
    <lineage>
        <taxon>Bacteria</taxon>
        <taxon>Pseudomonadati</taxon>
        <taxon>Pseudomonadota</taxon>
        <taxon>Alphaproteobacteria</taxon>
        <taxon>Hyphomicrobiales</taxon>
        <taxon>Devosiaceae</taxon>
        <taxon>Maritalea</taxon>
    </lineage>
</organism>
<dbReference type="PANTHER" id="PTHR43394">
    <property type="entry name" value="ATP-DEPENDENT PERMEASE MDL1, MITOCHONDRIAL"/>
    <property type="match status" value="1"/>
</dbReference>
<dbReference type="Gene3D" id="1.20.1560.10">
    <property type="entry name" value="ABC transporter type 1, transmembrane domain"/>
    <property type="match status" value="1"/>
</dbReference>
<dbReference type="SMART" id="SM00382">
    <property type="entry name" value="AAA"/>
    <property type="match status" value="1"/>
</dbReference>
<dbReference type="InterPro" id="IPR039421">
    <property type="entry name" value="Type_1_exporter"/>
</dbReference>
<dbReference type="GO" id="GO:0005886">
    <property type="term" value="C:plasma membrane"/>
    <property type="evidence" value="ECO:0007669"/>
    <property type="project" value="UniProtKB-SubCell"/>
</dbReference>
<evidence type="ECO:0000256" key="9">
    <source>
        <dbReference type="SAM" id="Phobius"/>
    </source>
</evidence>
<evidence type="ECO:0000256" key="6">
    <source>
        <dbReference type="ARBA" id="ARBA00022989"/>
    </source>
</evidence>
<dbReference type="PANTHER" id="PTHR43394:SF1">
    <property type="entry name" value="ATP-BINDING CASSETTE SUB-FAMILY B MEMBER 10, MITOCHONDRIAL"/>
    <property type="match status" value="1"/>
</dbReference>
<dbReference type="Pfam" id="PF00664">
    <property type="entry name" value="ABC_membrane"/>
    <property type="match status" value="1"/>
</dbReference>
<dbReference type="GO" id="GO:0016887">
    <property type="term" value="F:ATP hydrolysis activity"/>
    <property type="evidence" value="ECO:0007669"/>
    <property type="project" value="InterPro"/>
</dbReference>
<dbReference type="InterPro" id="IPR003593">
    <property type="entry name" value="AAA+_ATPase"/>
</dbReference>
<dbReference type="STRING" id="1122213.GCA_000423365_00738"/>
<dbReference type="EMBL" id="CP021330">
    <property type="protein sequence ID" value="AVX05554.1"/>
    <property type="molecule type" value="Genomic_DNA"/>
</dbReference>
<dbReference type="KEGG" id="mmyr:MXMO3_03047"/>
<gene>
    <name evidence="12" type="ORF">MXMO3_03047</name>
</gene>
<dbReference type="InterPro" id="IPR036640">
    <property type="entry name" value="ABC1_TM_sf"/>
</dbReference>
<evidence type="ECO:0000259" key="10">
    <source>
        <dbReference type="PROSITE" id="PS50893"/>
    </source>
</evidence>
<feature type="transmembrane region" description="Helical" evidence="9">
    <location>
        <begin position="75"/>
        <end position="93"/>
    </location>
</feature>
<keyword evidence="7 9" id="KW-0472">Membrane</keyword>
<sequence length="608" mass="67596">MFKLISDLVDPFVRGRVDAPNSTPLSFIHQQMRPLRWIILACFVTTICAALIEVWLVYYAGHLVNRLVAIPPDQIWALMGAELVLAAFILLALRPAVALLNEGLDDIVFRPIAVSMVRWQAHQHIMRQSVGWFRNQQSGQLAQRVREIGVSATGTIYAVLHGLIYVVTYFVGSFWLFTAIDFRLAIPLLIWVAFYSLHMAYAVPRFSRHYERFEAAKTDLTSLLVDNYANIETVKLYADQSYEDQHALTKFRRAFTAFVGVQRFEVVINVGMVVLSNMLLVGLIGYALYLWHVGAAQLGLVAASLALATRVSSMAEWMMDAVASIYGNIGATREALRSVAQPMDMPATPNAPNLKFKDGAIEFRDISHHYGQGAGGLDRLSLHIEPGQKVALVGASGAGKSTLVNLMLRHYAPERGKILLDGQDISHIDQNSLRQNIAHVSQDVSLLNRSLRDNIAFGHSQASQSDLYDAARRAHAHQFIQNTADDMGNQGYDAIVGERGVRLSGGQKQRISLARALLRNAPILILDEATSALDSEVEADILDALYTFMADKTVIAIAHRLSTIAHMDKIAFIENGRIVELGRHDELLARNGRYASLWRTQSRDKLTE</sequence>
<dbReference type="PROSITE" id="PS50893">
    <property type="entry name" value="ABC_TRANSPORTER_2"/>
    <property type="match status" value="1"/>
</dbReference>
<evidence type="ECO:0000256" key="3">
    <source>
        <dbReference type="ARBA" id="ARBA00022692"/>
    </source>
</evidence>
<dbReference type="AlphaFoldDB" id="A0A2R4MI08"/>